<keyword evidence="1" id="KW-0812">Transmembrane</keyword>
<evidence type="ECO:0000313" key="2">
    <source>
        <dbReference type="EMBL" id="CNF01684.1"/>
    </source>
</evidence>
<keyword evidence="1" id="KW-0472">Membrane</keyword>
<dbReference type="RefSeq" id="WP_050072534.1">
    <property type="nucleotide sequence ID" value="NZ_CABHXO010000137.1"/>
</dbReference>
<proteinExistence type="predicted"/>
<dbReference type="Proteomes" id="UP000038750">
    <property type="component" value="Unassembled WGS sequence"/>
</dbReference>
<sequence>MTELTHQRNRSFLYGVDDRLLINILLIYGLIVTAFGALLISGVLTSSLKTHIDTVQPVTRNIIDYQPVNVKMPTLPMGPSWNGSSGGDIPQHVAISELLYTVNRH</sequence>
<dbReference type="KEGG" id="yin:CH53_963"/>
<evidence type="ECO:0000313" key="3">
    <source>
        <dbReference type="Proteomes" id="UP000038750"/>
    </source>
</evidence>
<reference evidence="2 3" key="1">
    <citation type="submission" date="2015-03" db="EMBL/GenBank/DDBJ databases">
        <authorList>
            <person name="Murphy D."/>
        </authorList>
    </citation>
    <scope>NUCLEOTIDE SEQUENCE [LARGE SCALE GENOMIC DNA]</scope>
    <source>
        <strain evidence="2 3">BR165/97</strain>
    </source>
</reference>
<name>A0A0T9LL27_YERIN</name>
<dbReference type="AlphaFoldDB" id="A0A0T9LL27"/>
<evidence type="ECO:0000256" key="1">
    <source>
        <dbReference type="SAM" id="Phobius"/>
    </source>
</evidence>
<organism evidence="2 3">
    <name type="scientific">Yersinia intermedia</name>
    <dbReference type="NCBI Taxonomy" id="631"/>
    <lineage>
        <taxon>Bacteria</taxon>
        <taxon>Pseudomonadati</taxon>
        <taxon>Pseudomonadota</taxon>
        <taxon>Gammaproteobacteria</taxon>
        <taxon>Enterobacterales</taxon>
        <taxon>Yersiniaceae</taxon>
        <taxon>Yersinia</taxon>
    </lineage>
</organism>
<dbReference type="OrthoDB" id="6480704at2"/>
<dbReference type="EMBL" id="CPZJ01000001">
    <property type="protein sequence ID" value="CNF01684.1"/>
    <property type="molecule type" value="Genomic_DNA"/>
</dbReference>
<protein>
    <submittedName>
        <fullName evidence="2">Uncharacterized protein</fullName>
    </submittedName>
</protein>
<dbReference type="eggNOG" id="ENOG5031BUF">
    <property type="taxonomic scope" value="Bacteria"/>
</dbReference>
<accession>A0A0T9LL27</accession>
<gene>
    <name evidence="2" type="ORF">ERS008530_00197</name>
</gene>
<keyword evidence="1" id="KW-1133">Transmembrane helix</keyword>
<feature type="transmembrane region" description="Helical" evidence="1">
    <location>
        <begin position="20"/>
        <end position="44"/>
    </location>
</feature>